<dbReference type="RefSeq" id="XP_070885051.1">
    <property type="nucleotide sequence ID" value="XM_071024735.1"/>
</dbReference>
<keyword evidence="3" id="KW-1185">Reference proteome</keyword>
<feature type="compositionally biased region" description="Basic and acidic residues" evidence="1">
    <location>
        <begin position="51"/>
        <end position="60"/>
    </location>
</feature>
<reference evidence="2 3" key="1">
    <citation type="submission" date="2024-07" db="EMBL/GenBank/DDBJ databases">
        <title>Section-level genome sequencing and comparative genomics of Aspergillus sections Usti and Cavernicolus.</title>
        <authorList>
            <consortium name="Lawrence Berkeley National Laboratory"/>
            <person name="Nybo J.L."/>
            <person name="Vesth T.C."/>
            <person name="Theobald S."/>
            <person name="Frisvad J.C."/>
            <person name="Larsen T.O."/>
            <person name="Kjaerboelling I."/>
            <person name="Rothschild-Mancinelli K."/>
            <person name="Lyhne E.K."/>
            <person name="Kogle M.E."/>
            <person name="Barry K."/>
            <person name="Clum A."/>
            <person name="Na H."/>
            <person name="Ledsgaard L."/>
            <person name="Lin J."/>
            <person name="Lipzen A."/>
            <person name="Kuo A."/>
            <person name="Riley R."/>
            <person name="Mondo S."/>
            <person name="Labutti K."/>
            <person name="Haridas S."/>
            <person name="Pangalinan J."/>
            <person name="Salamov A.A."/>
            <person name="Simmons B.A."/>
            <person name="Magnuson J.K."/>
            <person name="Chen J."/>
            <person name="Drula E."/>
            <person name="Henrissat B."/>
            <person name="Wiebenga A."/>
            <person name="Lubbers R.J."/>
            <person name="Gomes A.C."/>
            <person name="Macurrencykelacurrency M.R."/>
            <person name="Stajich J."/>
            <person name="Grigoriev I.V."/>
            <person name="Mortensen U.H."/>
            <person name="De Vries R.P."/>
            <person name="Baker S.E."/>
            <person name="Andersen M.R."/>
        </authorList>
    </citation>
    <scope>NUCLEOTIDE SEQUENCE [LARGE SCALE GENOMIC DNA]</scope>
    <source>
        <strain evidence="2 3">CBS 449.75</strain>
    </source>
</reference>
<protein>
    <recommendedName>
        <fullName evidence="4">Transcription factor domain-containing protein</fullName>
    </recommendedName>
</protein>
<proteinExistence type="predicted"/>
<organism evidence="2 3">
    <name type="scientific">Aspergillus lucknowensis</name>
    <dbReference type="NCBI Taxonomy" id="176173"/>
    <lineage>
        <taxon>Eukaryota</taxon>
        <taxon>Fungi</taxon>
        <taxon>Dikarya</taxon>
        <taxon>Ascomycota</taxon>
        <taxon>Pezizomycotina</taxon>
        <taxon>Eurotiomycetes</taxon>
        <taxon>Eurotiomycetidae</taxon>
        <taxon>Eurotiales</taxon>
        <taxon>Aspergillaceae</taxon>
        <taxon>Aspergillus</taxon>
        <taxon>Aspergillus subgen. Nidulantes</taxon>
    </lineage>
</organism>
<feature type="region of interest" description="Disordered" evidence="1">
    <location>
        <begin position="19"/>
        <end position="64"/>
    </location>
</feature>
<dbReference type="Pfam" id="PF11951">
    <property type="entry name" value="Fungal_trans_2"/>
    <property type="match status" value="1"/>
</dbReference>
<name>A0ABR4LNV0_9EURO</name>
<dbReference type="PANTHER" id="PTHR37540">
    <property type="entry name" value="TRANSCRIPTION FACTOR (ACR-2), PUTATIVE-RELATED-RELATED"/>
    <property type="match status" value="1"/>
</dbReference>
<dbReference type="GeneID" id="98139807"/>
<gene>
    <name evidence="2" type="ORF">BJX67DRAFT_147816</name>
</gene>
<evidence type="ECO:0000313" key="2">
    <source>
        <dbReference type="EMBL" id="KAL2866072.1"/>
    </source>
</evidence>
<dbReference type="Proteomes" id="UP001610432">
    <property type="component" value="Unassembled WGS sequence"/>
</dbReference>
<evidence type="ECO:0000256" key="1">
    <source>
        <dbReference type="SAM" id="MobiDB-lite"/>
    </source>
</evidence>
<dbReference type="PANTHER" id="PTHR37540:SF5">
    <property type="entry name" value="TRANSCRIPTION FACTOR DOMAIN-CONTAINING PROTEIN"/>
    <property type="match status" value="1"/>
</dbReference>
<evidence type="ECO:0008006" key="4">
    <source>
        <dbReference type="Google" id="ProtNLM"/>
    </source>
</evidence>
<sequence>MPLNELQFIVSLPHSTHAAGSSQQKIARSHAARSAHARERRLRTQRFQAQKAREGPDQLERPSSLLLRPKDDLGSCAISFLPADRRDPFASFVVPLKPMEQMLFDHYVTTVVPLMRCNLLDAAFTERMTTGWVPLAVTQEILLQIMFLASCRHLADRYGDRPENRIFSRLAFQYKLRVLQSLRGAISTEAPGFSDSTVSTAIMLAYDEIFIQDRTMLRHHAEGAVQMVALKGGPQMLGLNGLLARLLSNLLRKVSMEVGVVVRIPWDN</sequence>
<comment type="caution">
    <text evidence="2">The sequence shown here is derived from an EMBL/GenBank/DDBJ whole genome shotgun (WGS) entry which is preliminary data.</text>
</comment>
<feature type="compositionally biased region" description="Basic residues" evidence="1">
    <location>
        <begin position="27"/>
        <end position="44"/>
    </location>
</feature>
<dbReference type="EMBL" id="JBFXLQ010000027">
    <property type="protein sequence ID" value="KAL2866072.1"/>
    <property type="molecule type" value="Genomic_DNA"/>
</dbReference>
<evidence type="ECO:0000313" key="3">
    <source>
        <dbReference type="Proteomes" id="UP001610432"/>
    </source>
</evidence>
<dbReference type="InterPro" id="IPR021858">
    <property type="entry name" value="Fun_TF"/>
</dbReference>
<accession>A0ABR4LNV0</accession>